<reference evidence="4 5" key="1">
    <citation type="journal article" date="2019" name="Sci. Rep.">
        <title>Comparative genomics of chytrid fungi reveal insights into the obligate biotrophic and pathogenic lifestyle of Synchytrium endobioticum.</title>
        <authorList>
            <person name="van de Vossenberg B.T.L.H."/>
            <person name="Warris S."/>
            <person name="Nguyen H.D.T."/>
            <person name="van Gent-Pelzer M.P.E."/>
            <person name="Joly D.L."/>
            <person name="van de Geest H.C."/>
            <person name="Bonants P.J.M."/>
            <person name="Smith D.S."/>
            <person name="Levesque C.A."/>
            <person name="van der Lee T.A.J."/>
        </authorList>
    </citation>
    <scope>NUCLEOTIDE SEQUENCE [LARGE SCALE GENOMIC DNA]</scope>
    <source>
        <strain evidence="4 5">JEL517</strain>
    </source>
</reference>
<dbReference type="InterPro" id="IPR023213">
    <property type="entry name" value="CAT-like_dom_sf"/>
</dbReference>
<keyword evidence="1" id="KW-0596">Phosphopantetheine</keyword>
<keyword evidence="2" id="KW-0597">Phosphoprotein</keyword>
<dbReference type="InterPro" id="IPR042099">
    <property type="entry name" value="ANL_N_sf"/>
</dbReference>
<dbReference type="AlphaFoldDB" id="A0A507BZ57"/>
<dbReference type="GeneID" id="42007065"/>
<feature type="domain" description="AMP-dependent synthetase/ligase" evidence="3">
    <location>
        <begin position="12"/>
        <end position="374"/>
    </location>
</feature>
<keyword evidence="5" id="KW-1185">Reference proteome</keyword>
<dbReference type="InterPro" id="IPR020845">
    <property type="entry name" value="AMP-binding_CS"/>
</dbReference>
<evidence type="ECO:0000313" key="4">
    <source>
        <dbReference type="EMBL" id="TPX30635.1"/>
    </source>
</evidence>
<evidence type="ECO:0000259" key="3">
    <source>
        <dbReference type="Pfam" id="PF00501"/>
    </source>
</evidence>
<dbReference type="Gene3D" id="3.30.559.10">
    <property type="entry name" value="Chloramphenicol acetyltransferase-like domain"/>
    <property type="match status" value="1"/>
</dbReference>
<dbReference type="InterPro" id="IPR006162">
    <property type="entry name" value="Ppantetheine_attach_site"/>
</dbReference>
<evidence type="ECO:0000313" key="5">
    <source>
        <dbReference type="Proteomes" id="UP000319731"/>
    </source>
</evidence>
<dbReference type="PROSITE" id="PS00455">
    <property type="entry name" value="AMP_BINDING"/>
    <property type="match status" value="1"/>
</dbReference>
<evidence type="ECO:0000256" key="2">
    <source>
        <dbReference type="ARBA" id="ARBA00022553"/>
    </source>
</evidence>
<dbReference type="PANTHER" id="PTHR43439:SF2">
    <property type="entry name" value="ENZYME, PUTATIVE (JCVI)-RELATED"/>
    <property type="match status" value="1"/>
</dbReference>
<dbReference type="OrthoDB" id="2168451at2759"/>
<dbReference type="SUPFAM" id="SSF56801">
    <property type="entry name" value="Acetyl-CoA synthetase-like"/>
    <property type="match status" value="1"/>
</dbReference>
<dbReference type="STRING" id="1806994.A0A507BZ57"/>
<dbReference type="PANTHER" id="PTHR43439">
    <property type="entry name" value="PHENYLACETATE-COENZYME A LIGASE"/>
    <property type="match status" value="1"/>
</dbReference>
<name>A0A507BZ57_9FUNG</name>
<dbReference type="Proteomes" id="UP000319731">
    <property type="component" value="Unassembled WGS sequence"/>
</dbReference>
<comment type="caution">
    <text evidence="4">The sequence shown here is derived from an EMBL/GenBank/DDBJ whole genome shotgun (WGS) entry which is preliminary data.</text>
</comment>
<organism evidence="4 5">
    <name type="scientific">Synchytrium microbalum</name>
    <dbReference type="NCBI Taxonomy" id="1806994"/>
    <lineage>
        <taxon>Eukaryota</taxon>
        <taxon>Fungi</taxon>
        <taxon>Fungi incertae sedis</taxon>
        <taxon>Chytridiomycota</taxon>
        <taxon>Chytridiomycota incertae sedis</taxon>
        <taxon>Chytridiomycetes</taxon>
        <taxon>Synchytriales</taxon>
        <taxon>Synchytriaceae</taxon>
        <taxon>Synchytrium</taxon>
    </lineage>
</organism>
<dbReference type="Pfam" id="PF00501">
    <property type="entry name" value="AMP-binding"/>
    <property type="match status" value="1"/>
</dbReference>
<dbReference type="EMBL" id="QEAO01000061">
    <property type="protein sequence ID" value="TPX30635.1"/>
    <property type="molecule type" value="Genomic_DNA"/>
</dbReference>
<accession>A0A507BZ57</accession>
<dbReference type="PROSITE" id="PS00012">
    <property type="entry name" value="PHOSPHOPANTETHEINE"/>
    <property type="match status" value="1"/>
</dbReference>
<dbReference type="InterPro" id="IPR000873">
    <property type="entry name" value="AMP-dep_synth/lig_dom"/>
</dbReference>
<gene>
    <name evidence="4" type="ORF">SmJEL517_g05842</name>
</gene>
<sequence>MQPTPLEVLVQVAQEEPELIFLKSGNTSISYSEAWHSIRRIAYTISTASAHDAGNNNVATRRQNAMKVYGLHVTAEIDFVLGVYAIWLVGGTACVFNKDWTAETRAALAERLNIHVMLYSQLGHPVDMSGVRSIDISQVSNEMYSESIKDIPLYAWITHTSGTTGVPKSTLITMETIAKGAPLSIPAFALKQYALRDLASAPTFLYATSTVSNAPYVRSTLLLPPPDSAMEVTPAEGYIKSLDAGVRNVHITPSILTLVRDSINGARVWEEVDIVTLAGEMVTPVSLMTAKSLFPKAVIRAKWSQTELMWVSFVTEFSPLDTITADTVIEYTPVKGQVEDIVLLDEDGNEMPKVHGTRAILAVVSPGLMASGYYGVNSSDSFRKARDGRDMLVLHDWVEYRNGGKLIPKGRSNRRIKLNGLYVDLEYLDELLKAELSHLVSDVAVMKSSTSNMLVLLYTETRSRRDSMSTSSDVTTLGATPLLDAEHLDPVLIHARQVIQHAGVNNAYLNASKQLDTFPMTVSYKRHLAKLQLIADKLIADSMQVGTALDENDTIAQDISKFCASLSGSPHLSGKDFDLLEAGFNSMSVMRLIFHLRNKHQYRIDAVLLLQPGTKPSTIAKAISTSNALDESSEFSTGSVYEVPKTALRCVGSYLEEEFPVPFAGIVLNHYRRRITYEFNIQFIYRFQPNKSKPIDIDRLDRACELLCQRHPALRSRVIYKGLGLPQIIARTFGTMSNRAIIQEKGHKIIVVPEKLMFDHTKLQQVLKHDLSRLNTMLVVVVCPTLSFAYLGMNHMVFELESHRLYKDHLGMFYEDLDRKDIPTHRILTHRLMNEEAMRRLPLLPQDVRIFRLSGLVPPQVTVNYFTLDARVAHPERHFGAFVAALLYVLRPGSSSPHSEDVGFCSVIGIVKPGYTGNGLAETYDVMNLPLHDMSLDEAMTSFLDRKTYFVVDRNINKFRSHVFVNVRTHDGGSHPRDQHIRDVSMSTFPSSQGAVWCHFDIFPSEGRISATIMKSRWIVKHVRNTMVARYLDVLESWGIRGEAVVAEGLPVS</sequence>
<dbReference type="Gene3D" id="3.40.50.12780">
    <property type="entry name" value="N-terminal domain of ligase-like"/>
    <property type="match status" value="1"/>
</dbReference>
<evidence type="ECO:0000256" key="1">
    <source>
        <dbReference type="ARBA" id="ARBA00022450"/>
    </source>
</evidence>
<proteinExistence type="predicted"/>
<dbReference type="RefSeq" id="XP_031022258.1">
    <property type="nucleotide sequence ID" value="XM_031171768.1"/>
</dbReference>
<dbReference type="InterPro" id="IPR051414">
    <property type="entry name" value="Adenylate-forming_Reductase"/>
</dbReference>
<protein>
    <recommendedName>
        <fullName evidence="3">AMP-dependent synthetase/ligase domain-containing protein</fullName>
    </recommendedName>
</protein>
<dbReference type="SUPFAM" id="SSF52777">
    <property type="entry name" value="CoA-dependent acyltransferases"/>
    <property type="match status" value="1"/>
</dbReference>